<gene>
    <name evidence="1" type="ORF">VCUG_01167</name>
</gene>
<keyword evidence="2" id="KW-1185">Reference proteome</keyword>
<protein>
    <submittedName>
        <fullName evidence="1">Uncharacterized protein</fullName>
    </submittedName>
</protein>
<proteinExistence type="predicted"/>
<dbReference type="HOGENOM" id="CLU_1403405_0_0_1"/>
<accession>L2GVV0</accession>
<dbReference type="InParanoid" id="L2GVV0"/>
<reference evidence="2" key="1">
    <citation type="submission" date="2011-03" db="EMBL/GenBank/DDBJ databases">
        <title>The genome sequence of Vavraia culicis strain floridensis.</title>
        <authorList>
            <consortium name="The Broad Institute Genome Sequencing Platform"/>
            <person name="Cuomo C."/>
            <person name="Becnel J."/>
            <person name="Sanscrainte N."/>
            <person name="Young S.K."/>
            <person name="Zeng Q."/>
            <person name="Gargeya S."/>
            <person name="Fitzgerald M."/>
            <person name="Haas B."/>
            <person name="Abouelleil A."/>
            <person name="Alvarado L."/>
            <person name="Arachchi H.M."/>
            <person name="Berlin A."/>
            <person name="Chapman S.B."/>
            <person name="Gearin G."/>
            <person name="Goldberg J."/>
            <person name="Griggs A."/>
            <person name="Gujja S."/>
            <person name="Hansen M."/>
            <person name="Heiman D."/>
            <person name="Howarth C."/>
            <person name="Larimer J."/>
            <person name="Lui A."/>
            <person name="MacDonald P.J.P."/>
            <person name="McCowen C."/>
            <person name="Montmayeur A."/>
            <person name="Murphy C."/>
            <person name="Neiman D."/>
            <person name="Pearson M."/>
            <person name="Priest M."/>
            <person name="Roberts A."/>
            <person name="Saif S."/>
            <person name="Shea T."/>
            <person name="Sisk P."/>
            <person name="Stolte C."/>
            <person name="Sykes S."/>
            <person name="Wortman J."/>
            <person name="Nusbaum C."/>
            <person name="Birren B."/>
        </authorList>
    </citation>
    <scope>NUCLEOTIDE SEQUENCE [LARGE SCALE GENOMIC DNA]</scope>
    <source>
        <strain evidence="2">floridensis</strain>
    </source>
</reference>
<evidence type="ECO:0000313" key="2">
    <source>
        <dbReference type="Proteomes" id="UP000011081"/>
    </source>
</evidence>
<dbReference type="EMBL" id="GL877419">
    <property type="protein sequence ID" value="ELA47398.1"/>
    <property type="molecule type" value="Genomic_DNA"/>
</dbReference>
<dbReference type="Proteomes" id="UP000011081">
    <property type="component" value="Unassembled WGS sequence"/>
</dbReference>
<dbReference type="VEuPathDB" id="MicrosporidiaDB:VCUG_01167"/>
<sequence length="194" mass="23635">MDRKSKNEKEQKLLSQINSKMMLERAIYISDLSLTKVKTYNTEMDIDDFLEKPTLPDNYENHLYLFIQYCKWYYVFNDKDVKKLPPQRMYPMSLCDTIDMVLDVKQLHKQVIILSEKYDVGFIYMKVKYFSSDYFELIIENVGYTILNRKRNMNSETFMIKLDRPVKYIDYLFRGNGINRRLRSIYYREHQNKN</sequence>
<evidence type="ECO:0000313" key="1">
    <source>
        <dbReference type="EMBL" id="ELA47398.1"/>
    </source>
</evidence>
<dbReference type="RefSeq" id="XP_008074185.1">
    <property type="nucleotide sequence ID" value="XM_008075994.1"/>
</dbReference>
<dbReference type="GeneID" id="19879048"/>
<organism evidence="1 2">
    <name type="scientific">Vavraia culicis (isolate floridensis)</name>
    <name type="common">Microsporidian parasite</name>
    <dbReference type="NCBI Taxonomy" id="948595"/>
    <lineage>
        <taxon>Eukaryota</taxon>
        <taxon>Fungi</taxon>
        <taxon>Fungi incertae sedis</taxon>
        <taxon>Microsporidia</taxon>
        <taxon>Pleistophoridae</taxon>
        <taxon>Vavraia</taxon>
    </lineage>
</organism>
<name>L2GVV0_VAVCU</name>
<dbReference type="AlphaFoldDB" id="L2GVV0"/>